<feature type="chain" id="PRO_5001514838" evidence="2">
    <location>
        <begin position="20"/>
        <end position="136"/>
    </location>
</feature>
<feature type="compositionally biased region" description="Low complexity" evidence="1">
    <location>
        <begin position="57"/>
        <end position="67"/>
    </location>
</feature>
<accession>A0A023FCM0</accession>
<organism evidence="3">
    <name type="scientific">Amblyomma cajennense</name>
    <name type="common">Cayenne tick</name>
    <name type="synonym">Acarus cajennensis</name>
    <dbReference type="NCBI Taxonomy" id="34607"/>
    <lineage>
        <taxon>Eukaryota</taxon>
        <taxon>Metazoa</taxon>
        <taxon>Ecdysozoa</taxon>
        <taxon>Arthropoda</taxon>
        <taxon>Chelicerata</taxon>
        <taxon>Arachnida</taxon>
        <taxon>Acari</taxon>
        <taxon>Parasitiformes</taxon>
        <taxon>Ixodida</taxon>
        <taxon>Ixodoidea</taxon>
        <taxon>Ixodidae</taxon>
        <taxon>Amblyomminae</taxon>
        <taxon>Amblyomma</taxon>
    </lineage>
</organism>
<protein>
    <submittedName>
        <fullName evidence="3">Putative secreted mucin</fullName>
    </submittedName>
</protein>
<name>A0A023FCM0_AMBCJ</name>
<evidence type="ECO:0000256" key="1">
    <source>
        <dbReference type="SAM" id="MobiDB-lite"/>
    </source>
</evidence>
<reference evidence="3" key="1">
    <citation type="submission" date="2014-03" db="EMBL/GenBank/DDBJ databases">
        <title>The sialotranscriptome of Amblyomma triste, Amblyomma parvum and Amblyomma cajennense ticks, uncovered by 454-based RNA-seq.</title>
        <authorList>
            <person name="Garcia G.R."/>
            <person name="Gardinassi L.G."/>
            <person name="Ribeiro J.M."/>
            <person name="Anatriello E."/>
            <person name="Ferreira B.R."/>
            <person name="Moreira H.N."/>
            <person name="Mafra C."/>
            <person name="Olegario M.M."/>
            <person name="Szabo P.J."/>
            <person name="Miranda-Santos I.K."/>
            <person name="Maruyama S.R."/>
        </authorList>
    </citation>
    <scope>NUCLEOTIDE SEQUENCE</scope>
    <source>
        <strain evidence="3">Uberlandia</strain>
        <tissue evidence="3">Salivary glands</tissue>
    </source>
</reference>
<keyword evidence="2" id="KW-0732">Signal</keyword>
<evidence type="ECO:0000313" key="3">
    <source>
        <dbReference type="EMBL" id="JAC19050.1"/>
    </source>
</evidence>
<sequence>MRKELWLTCLLVSIGLTACQETTDDEHLPRDYLPVNETIGNGTIPDFVEDANDTTIVDDISDSSTPSEPTAPENVTDGSPETEGTSTTTVTTTKANVSTESEAASESITESSTPSGKSHYVIMKSSTKAKYQLHNY</sequence>
<dbReference type="PROSITE" id="PS51257">
    <property type="entry name" value="PROKAR_LIPOPROTEIN"/>
    <property type="match status" value="1"/>
</dbReference>
<proteinExistence type="evidence at transcript level"/>
<feature type="compositionally biased region" description="Low complexity" evidence="1">
    <location>
        <begin position="76"/>
        <end position="115"/>
    </location>
</feature>
<dbReference type="AlphaFoldDB" id="A0A023FCM0"/>
<evidence type="ECO:0000256" key="2">
    <source>
        <dbReference type="SAM" id="SignalP"/>
    </source>
</evidence>
<feature type="signal peptide" evidence="2">
    <location>
        <begin position="1"/>
        <end position="19"/>
    </location>
</feature>
<feature type="region of interest" description="Disordered" evidence="1">
    <location>
        <begin position="57"/>
        <end position="120"/>
    </location>
</feature>
<dbReference type="EMBL" id="GBBK01005432">
    <property type="protein sequence ID" value="JAC19050.1"/>
    <property type="molecule type" value="mRNA"/>
</dbReference>